<organism evidence="2">
    <name type="scientific">Peltigera dolichorrhiza</name>
    <dbReference type="NCBI Taxonomy" id="176453"/>
    <lineage>
        <taxon>Eukaryota</taxon>
        <taxon>Fungi</taxon>
        <taxon>Dikarya</taxon>
        <taxon>Ascomycota</taxon>
        <taxon>Pezizomycotina</taxon>
        <taxon>Lecanoromycetes</taxon>
        <taxon>OSLEUM clade</taxon>
        <taxon>Lecanoromycetidae</taxon>
        <taxon>Peltigerales</taxon>
        <taxon>Peltigerineae</taxon>
        <taxon>Peltigeraceae</taxon>
        <taxon>Peltigera</taxon>
    </lineage>
</organism>
<dbReference type="AlphaFoldDB" id="A0A1I7PC08"/>
<evidence type="ECO:0000256" key="1">
    <source>
        <dbReference type="SAM" id="Phobius"/>
    </source>
</evidence>
<keyword evidence="1" id="KW-0812">Transmembrane</keyword>
<reference evidence="2" key="1">
    <citation type="submission" date="2015-10" db="EMBL/GenBank/DDBJ databases">
        <title>Peltigera dolichorhiza mitochondrial genome.</title>
        <authorList>
            <person name="Goffinet B."/>
        </authorList>
    </citation>
    <scope>NUCLEOTIDE SEQUENCE</scope>
</reference>
<keyword evidence="1" id="KW-1133">Transmembrane helix</keyword>
<accession>A0A1I7PC08</accession>
<dbReference type="GeneID" id="30216756"/>
<proteinExistence type="predicted"/>
<feature type="transmembrane region" description="Helical" evidence="1">
    <location>
        <begin position="6"/>
        <end position="27"/>
    </location>
</feature>
<feature type="transmembrane region" description="Helical" evidence="1">
    <location>
        <begin position="39"/>
        <end position="59"/>
    </location>
</feature>
<keyword evidence="1" id="KW-0472">Membrane</keyword>
<evidence type="ECO:0000313" key="2">
    <source>
        <dbReference type="EMBL" id="ANE20412.1"/>
    </source>
</evidence>
<geneLocation type="mitochondrion" evidence="2"/>
<name>A0A1I7PC08_9LECA</name>
<keyword evidence="2" id="KW-0496">Mitochondrion</keyword>
<dbReference type="EMBL" id="KT946595">
    <property type="protein sequence ID" value="ANE20412.1"/>
    <property type="molecule type" value="Genomic_DNA"/>
</dbReference>
<dbReference type="RefSeq" id="YP_009316282.1">
    <property type="nucleotide sequence ID" value="NC_031804.1"/>
</dbReference>
<protein>
    <submittedName>
        <fullName evidence="2">Uncharacterized protein</fullName>
    </submittedName>
</protein>
<gene>
    <name evidence="2" type="primary">ORF196</name>
</gene>
<sequence>MMYLVFLIASDFTVFKVLVSLAIVKIAKRLKLLSWVNKVGIILNLGFLVVAIYISIYYFHEFYYFINMDSMSIYNNSDDIVNCDVKNNAIDNNTDKQLDLYKNSKHSFGLIETKTDMSVVNMVSKNNSNHSDELSIIKHLEIYRSAREESALLEKSLTEHNLYLLARINKLSKEIDHSTDLITDIIDSYLNDFGS</sequence>